<evidence type="ECO:0000313" key="2">
    <source>
        <dbReference type="EMBL" id="KAJ4366102.1"/>
    </source>
</evidence>
<dbReference type="InterPro" id="IPR010730">
    <property type="entry name" value="HET"/>
</dbReference>
<accession>A0A9W8Y2V8</accession>
<comment type="caution">
    <text evidence="2">The sequence shown here is derived from an EMBL/GenBank/DDBJ whole genome shotgun (WGS) entry which is preliminary data.</text>
</comment>
<keyword evidence="3" id="KW-1185">Reference proteome</keyword>
<dbReference type="InterPro" id="IPR052895">
    <property type="entry name" value="HetReg/Transcr_Mod"/>
</dbReference>
<dbReference type="PANTHER" id="PTHR24148">
    <property type="entry name" value="ANKYRIN REPEAT DOMAIN-CONTAINING PROTEIN 39 HOMOLOG-RELATED"/>
    <property type="match status" value="1"/>
</dbReference>
<dbReference type="Pfam" id="PF06985">
    <property type="entry name" value="HET"/>
    <property type="match status" value="1"/>
</dbReference>
<dbReference type="OrthoDB" id="4850726at2759"/>
<proteinExistence type="predicted"/>
<dbReference type="Pfam" id="PF26639">
    <property type="entry name" value="Het-6_barrel"/>
    <property type="match status" value="1"/>
</dbReference>
<feature type="domain" description="Heterokaryon incompatibility" evidence="1">
    <location>
        <begin position="48"/>
        <end position="209"/>
    </location>
</feature>
<protein>
    <recommendedName>
        <fullName evidence="1">Heterokaryon incompatibility domain-containing protein</fullName>
    </recommendedName>
</protein>
<organism evidence="2 3">
    <name type="scientific">Neocucurbitaria cava</name>
    <dbReference type="NCBI Taxonomy" id="798079"/>
    <lineage>
        <taxon>Eukaryota</taxon>
        <taxon>Fungi</taxon>
        <taxon>Dikarya</taxon>
        <taxon>Ascomycota</taxon>
        <taxon>Pezizomycotina</taxon>
        <taxon>Dothideomycetes</taxon>
        <taxon>Pleosporomycetidae</taxon>
        <taxon>Pleosporales</taxon>
        <taxon>Pleosporineae</taxon>
        <taxon>Cucurbitariaceae</taxon>
        <taxon>Neocucurbitaria</taxon>
    </lineage>
</organism>
<dbReference type="AlphaFoldDB" id="A0A9W8Y2V8"/>
<dbReference type="Proteomes" id="UP001140560">
    <property type="component" value="Unassembled WGS sequence"/>
</dbReference>
<sequence>MAPYSYQLIDESNHEIRLMTLLPAQDRESEVVCDLNNVRLTEDNVPAFEALSYTWGPPANPSTLRVSSLTNESIEVTRNLSEALPYLRDPEKPRILWIDAVCINQKSLAERGQQVQRMASIYSLAERVIVWLGLDDTDTNLAMAACGLLDSKVDTNVGGYAVLKCRTNDPADAHWGDKHAPLPYDGATWQAIAKLLRRPWFSRLWIWQEIRLAKPNAVITCGTDTMPWMHLRKALDCMVYKRVPFDTIGVEGLGALVRNGFDLATTYGYITLKRLLTLMRHAQCTDSRDRVYGILGLSSNTDAHINVRPDYTKSVADVYMELLVCYMEKSQRLELFSLCELDETLHNWPSWVPYLEKPKTTRHLTHSHSSGHSPCSAERLDYGVLKLTGIITGKVSKVDRLITSPRTEPDLSYAVLVEAIQRWVTWFDMASAYIDGNPMAEALCRTICAGAISDAYVPPHTAFPSMESSRIVLRDIMESSYAQSSNSPDKKLFLEYGFKGCNGRAFFTTAAGHVGMGPAGTRVDDKLCVFLGCDFPMVIRPAENGRFRIVGESYVPGIASNEALLGRLQSNYRAVVGYDVGSGLYNWGFFDSQTGKVQVEDPRLCLDLPQGWRLANHDLKRVWERFVHDGAPAKLENLDPRLSKLALLSRGVPLENVEII</sequence>
<evidence type="ECO:0000313" key="3">
    <source>
        <dbReference type="Proteomes" id="UP001140560"/>
    </source>
</evidence>
<dbReference type="EMBL" id="JAPEUY010000014">
    <property type="protein sequence ID" value="KAJ4366102.1"/>
    <property type="molecule type" value="Genomic_DNA"/>
</dbReference>
<reference evidence="2" key="1">
    <citation type="submission" date="2022-10" db="EMBL/GenBank/DDBJ databases">
        <title>Tapping the CABI collections for fungal endophytes: first genome assemblies for Collariella, Neodidymelliopsis, Ascochyta clinopodiicola, Didymella pomorum, Didymosphaeria variabile, Neocosmospora piperis and Neocucurbitaria cava.</title>
        <authorList>
            <person name="Hill R."/>
        </authorList>
    </citation>
    <scope>NUCLEOTIDE SEQUENCE</scope>
    <source>
        <strain evidence="2">IMI 356814</strain>
    </source>
</reference>
<dbReference type="PANTHER" id="PTHR24148:SF64">
    <property type="entry name" value="HETEROKARYON INCOMPATIBILITY DOMAIN-CONTAINING PROTEIN"/>
    <property type="match status" value="1"/>
</dbReference>
<name>A0A9W8Y2V8_9PLEO</name>
<evidence type="ECO:0000259" key="1">
    <source>
        <dbReference type="Pfam" id="PF06985"/>
    </source>
</evidence>
<gene>
    <name evidence="2" type="ORF">N0V83_007737</name>
</gene>